<evidence type="ECO:0000256" key="1">
    <source>
        <dbReference type="SAM" id="MobiDB-lite"/>
    </source>
</evidence>
<dbReference type="SMART" id="SM00479">
    <property type="entry name" value="EXOIII"/>
    <property type="match status" value="1"/>
</dbReference>
<sequence>MINRYAGNCGKCRQRVEAGAGQAINDGGRWQTYHHDCVPVRIAPAPGTHTGWHDLPLVGFDLEGTLPEPMETRIVSAALVYADGTRDTWLIDPGVPIPADATALHGFTDEMLRSNGRPPREALAQLGAAVAKLVADGIPLVAFRATYDVTALHTELARHGLPAIDWDRARIVDPYVLHKEVEPKWYAPARLGDLCGYYQVRLDAAHEAASDAQAAAGLARAIAARHERIARMPLDVLHKAQADWHAAQGRDLQAHFDRQGRNETVNLEWPLETRPRTDPSGT</sequence>
<accession>A0ABS3VZB8</accession>
<evidence type="ECO:0000313" key="3">
    <source>
        <dbReference type="EMBL" id="MBO4209831.1"/>
    </source>
</evidence>
<dbReference type="Proteomes" id="UP000823521">
    <property type="component" value="Unassembled WGS sequence"/>
</dbReference>
<name>A0ABS3VZB8_MICEH</name>
<dbReference type="CDD" id="cd06127">
    <property type="entry name" value="DEDDh"/>
    <property type="match status" value="1"/>
</dbReference>
<feature type="compositionally biased region" description="Basic and acidic residues" evidence="1">
    <location>
        <begin position="271"/>
        <end position="282"/>
    </location>
</feature>
<reference evidence="3 4" key="1">
    <citation type="submission" date="2019-12" db="EMBL/GenBank/DDBJ databases">
        <title>Whole genome sequencing of endophytic Actinobacterium Micromonospora sp. MPMI6T.</title>
        <authorList>
            <person name="Evv R."/>
            <person name="Podile A.R."/>
        </authorList>
    </citation>
    <scope>NUCLEOTIDE SEQUENCE [LARGE SCALE GENOMIC DNA]</scope>
    <source>
        <strain evidence="3 4">MPMI6</strain>
    </source>
</reference>
<dbReference type="SUPFAM" id="SSF53098">
    <property type="entry name" value="Ribonuclease H-like"/>
    <property type="match status" value="1"/>
</dbReference>
<feature type="region of interest" description="Disordered" evidence="1">
    <location>
        <begin position="263"/>
        <end position="282"/>
    </location>
</feature>
<dbReference type="NCBIfam" id="NF005927">
    <property type="entry name" value="PRK07942.1"/>
    <property type="match status" value="1"/>
</dbReference>
<feature type="domain" description="Exonuclease" evidence="2">
    <location>
        <begin position="56"/>
        <end position="228"/>
    </location>
</feature>
<dbReference type="InterPro" id="IPR012337">
    <property type="entry name" value="RNaseH-like_sf"/>
</dbReference>
<gene>
    <name evidence="3" type="ORF">GSF22_28135</name>
</gene>
<dbReference type="InterPro" id="IPR013520">
    <property type="entry name" value="Ribonucl_H"/>
</dbReference>
<keyword evidence="4" id="KW-1185">Reference proteome</keyword>
<dbReference type="Pfam" id="PF00929">
    <property type="entry name" value="RNase_T"/>
    <property type="match status" value="1"/>
</dbReference>
<protein>
    <submittedName>
        <fullName evidence="3">DNA polymerase III subunit epsilon</fullName>
    </submittedName>
</protein>
<dbReference type="InterPro" id="IPR036397">
    <property type="entry name" value="RNaseH_sf"/>
</dbReference>
<organism evidence="3 4">
    <name type="scientific">Micromonospora echinofusca</name>
    <dbReference type="NCBI Taxonomy" id="47858"/>
    <lineage>
        <taxon>Bacteria</taxon>
        <taxon>Bacillati</taxon>
        <taxon>Actinomycetota</taxon>
        <taxon>Actinomycetes</taxon>
        <taxon>Micromonosporales</taxon>
        <taxon>Micromonosporaceae</taxon>
        <taxon>Micromonospora</taxon>
    </lineage>
</organism>
<dbReference type="Gene3D" id="3.30.420.10">
    <property type="entry name" value="Ribonuclease H-like superfamily/Ribonuclease H"/>
    <property type="match status" value="1"/>
</dbReference>
<dbReference type="RefSeq" id="WP_208816783.1">
    <property type="nucleotide sequence ID" value="NZ_WVUH01000356.1"/>
</dbReference>
<proteinExistence type="predicted"/>
<evidence type="ECO:0000313" key="4">
    <source>
        <dbReference type="Proteomes" id="UP000823521"/>
    </source>
</evidence>
<dbReference type="EMBL" id="WVUH01000356">
    <property type="protein sequence ID" value="MBO4209831.1"/>
    <property type="molecule type" value="Genomic_DNA"/>
</dbReference>
<comment type="caution">
    <text evidence="3">The sequence shown here is derived from an EMBL/GenBank/DDBJ whole genome shotgun (WGS) entry which is preliminary data.</text>
</comment>
<evidence type="ECO:0000259" key="2">
    <source>
        <dbReference type="SMART" id="SM00479"/>
    </source>
</evidence>